<evidence type="ECO:0000313" key="2">
    <source>
        <dbReference type="EMBL" id="KAB4122077.1"/>
    </source>
</evidence>
<sequence length="643" mass="72956">MRNDMLFIGDKLMDLDDDTKVTLNFKSNIFTDLSKIISNNSYTIKLPNTIRNQCAIMHADLPSCDIVYPRIKLNACYFRNGIEILNNATAVLLSTSDVFEFALSWGNVSRFANIISGNKTLRDLKDRHNYEVIADDDFPDYHVFWKVGSFEGDASGNFFIPKVDYGIRREDTTGWYHPGCKVTWILLQIMKDNGVTFTFPANRAFMLSRLFVPLLTRNDSRSYAAKNALHAEFSYYVHGRLDKGEPEKLYFADKSFSSYYGTITKFKSSSGKIYIQGFKLNAPNMKILMNGNVSFDVSTSIYPNGACLVAYYIMDDDTRVDIATIDYSKIERHNTNSYTIYFDFTDIETDTLEESKEILFGLLDAGWIDDGGISMDNSFSITAICDQVMPSIDDEINAGYGHFPIIANLPEIKQIDFIKAVAAILGVFAVPGKNDSNSIEFVSVDTIKENETRAYDWTKKVVATYKENKPNMLEYRLNDFAQLNYLRYKEDSTVNGSYDGALQVLDYTLDSERDILTLPFAGTDMAGGVASIKLYKYDSDGKSSLEKVEPRILLCTDDADVLKGTFEELDFSSVINSYYKSYSEVIYMPKVITEKIEINDIELRDLDMTVPIYLAQYGRYYAIISIKAEDTGICECKLLQLEV</sequence>
<dbReference type="RefSeq" id="WP_151853823.1">
    <property type="nucleotide sequence ID" value="NZ_JANUPE010000005.1"/>
</dbReference>
<evidence type="ECO:0000313" key="1">
    <source>
        <dbReference type="EMBL" id="KAB4108214.1"/>
    </source>
</evidence>
<comment type="caution">
    <text evidence="1">The sequence shown here is derived from an EMBL/GenBank/DDBJ whole genome shotgun (WGS) entry which is preliminary data.</text>
</comment>
<evidence type="ECO:0000313" key="3">
    <source>
        <dbReference type="Proteomes" id="UP000438773"/>
    </source>
</evidence>
<gene>
    <name evidence="1" type="ORF">GAQ70_16115</name>
    <name evidence="2" type="ORF">GAQ75_17875</name>
</gene>
<protein>
    <submittedName>
        <fullName evidence="1">Uncharacterized protein</fullName>
    </submittedName>
</protein>
<dbReference type="AlphaFoldDB" id="A0A6I0JG84"/>
<dbReference type="EMBL" id="WCUQ01000011">
    <property type="protein sequence ID" value="KAB4122077.1"/>
    <property type="molecule type" value="Genomic_DNA"/>
</dbReference>
<name>A0A6I0JG84_BACUN</name>
<dbReference type="EMBL" id="WCUP01000011">
    <property type="protein sequence ID" value="KAB4108214.1"/>
    <property type="molecule type" value="Genomic_DNA"/>
</dbReference>
<organism evidence="1 4">
    <name type="scientific">Bacteroides uniformis</name>
    <dbReference type="NCBI Taxonomy" id="820"/>
    <lineage>
        <taxon>Bacteria</taxon>
        <taxon>Pseudomonadati</taxon>
        <taxon>Bacteroidota</taxon>
        <taxon>Bacteroidia</taxon>
        <taxon>Bacteroidales</taxon>
        <taxon>Bacteroidaceae</taxon>
        <taxon>Bacteroides</taxon>
    </lineage>
</organism>
<proteinExistence type="predicted"/>
<dbReference type="Proteomes" id="UP000441711">
    <property type="component" value="Unassembled WGS sequence"/>
</dbReference>
<accession>A0A6I0JG84</accession>
<dbReference type="Proteomes" id="UP000438773">
    <property type="component" value="Unassembled WGS sequence"/>
</dbReference>
<evidence type="ECO:0000313" key="4">
    <source>
        <dbReference type="Proteomes" id="UP000441711"/>
    </source>
</evidence>
<reference evidence="3 4" key="1">
    <citation type="journal article" date="2019" name="Nat. Med.">
        <title>A library of human gut bacterial isolates paired with longitudinal multiomics data enables mechanistic microbiome research.</title>
        <authorList>
            <person name="Poyet M."/>
            <person name="Groussin M."/>
            <person name="Gibbons S.M."/>
            <person name="Avila-Pacheco J."/>
            <person name="Jiang X."/>
            <person name="Kearney S.M."/>
            <person name="Perrotta A.R."/>
            <person name="Berdy B."/>
            <person name="Zhao S."/>
            <person name="Lieberman T.D."/>
            <person name="Swanson P.K."/>
            <person name="Smith M."/>
            <person name="Roesemann S."/>
            <person name="Alexander J.E."/>
            <person name="Rich S.A."/>
            <person name="Livny J."/>
            <person name="Vlamakis H."/>
            <person name="Clish C."/>
            <person name="Bullock K."/>
            <person name="Deik A."/>
            <person name="Scott J."/>
            <person name="Pierce K.A."/>
            <person name="Xavier R.J."/>
            <person name="Alm E.J."/>
        </authorList>
    </citation>
    <scope>NUCLEOTIDE SEQUENCE [LARGE SCALE GENOMIC DNA]</scope>
    <source>
        <strain evidence="1 4">BIOML-A36</strain>
        <strain evidence="2 3">BIOML-A37</strain>
    </source>
</reference>